<dbReference type="OrthoDB" id="2448189at2759"/>
<feature type="compositionally biased region" description="Low complexity" evidence="1">
    <location>
        <begin position="184"/>
        <end position="195"/>
    </location>
</feature>
<feature type="compositionally biased region" description="Acidic residues" evidence="1">
    <location>
        <begin position="209"/>
        <end position="219"/>
    </location>
</feature>
<feature type="region of interest" description="Disordered" evidence="1">
    <location>
        <begin position="173"/>
        <end position="251"/>
    </location>
</feature>
<organism evidence="3 4">
    <name type="scientific">Entomortierella chlamydospora</name>
    <dbReference type="NCBI Taxonomy" id="101097"/>
    <lineage>
        <taxon>Eukaryota</taxon>
        <taxon>Fungi</taxon>
        <taxon>Fungi incertae sedis</taxon>
        <taxon>Mucoromycota</taxon>
        <taxon>Mortierellomycotina</taxon>
        <taxon>Mortierellomycetes</taxon>
        <taxon>Mortierellales</taxon>
        <taxon>Mortierellaceae</taxon>
        <taxon>Entomortierella</taxon>
    </lineage>
</organism>
<evidence type="ECO:0000313" key="4">
    <source>
        <dbReference type="Proteomes" id="UP000703661"/>
    </source>
</evidence>
<dbReference type="Proteomes" id="UP000703661">
    <property type="component" value="Unassembled WGS sequence"/>
</dbReference>
<feature type="signal peptide" evidence="2">
    <location>
        <begin position="1"/>
        <end position="23"/>
    </location>
</feature>
<reference evidence="3" key="1">
    <citation type="journal article" date="2020" name="Fungal Divers.">
        <title>Resolving the Mortierellaceae phylogeny through synthesis of multi-gene phylogenetics and phylogenomics.</title>
        <authorList>
            <person name="Vandepol N."/>
            <person name="Liber J."/>
            <person name="Desiro A."/>
            <person name="Na H."/>
            <person name="Kennedy M."/>
            <person name="Barry K."/>
            <person name="Grigoriev I.V."/>
            <person name="Miller A.N."/>
            <person name="O'Donnell K."/>
            <person name="Stajich J.E."/>
            <person name="Bonito G."/>
        </authorList>
    </citation>
    <scope>NUCLEOTIDE SEQUENCE</scope>
    <source>
        <strain evidence="3">NRRL 2769</strain>
    </source>
</reference>
<gene>
    <name evidence="3" type="ORF">BGZ80_011066</name>
</gene>
<feature type="compositionally biased region" description="Low complexity" evidence="1">
    <location>
        <begin position="220"/>
        <end position="251"/>
    </location>
</feature>
<comment type="caution">
    <text evidence="3">The sequence shown here is derived from an EMBL/GenBank/DDBJ whole genome shotgun (WGS) entry which is preliminary data.</text>
</comment>
<dbReference type="EMBL" id="JAAAID010000843">
    <property type="protein sequence ID" value="KAG0013462.1"/>
    <property type="molecule type" value="Genomic_DNA"/>
</dbReference>
<name>A0A9P6MU50_9FUNG</name>
<keyword evidence="2" id="KW-0732">Signal</keyword>
<proteinExistence type="predicted"/>
<evidence type="ECO:0000256" key="2">
    <source>
        <dbReference type="SAM" id="SignalP"/>
    </source>
</evidence>
<keyword evidence="4" id="KW-1185">Reference proteome</keyword>
<sequence>MLHSIVLFYVVAGVICGAQLVRGLERRDNTVYVTVTEYRYVPLLAPAPAPSQVAPHQSVPERLANNDPAPIHPFASSYALPIIATWQNPSDDALTFTSYAGLLNTIAPAFYPSPLEHATDSIVHPEPSTALQPMVATLTVAPIPKGTKPPPTLPAERSSVEPKALYPSADILPKVTPTRTDGQATTSTNAITSTNPAGASMTKSSTSSDVEDSSTESEETTSMSTDVTVSTTATTRGHTTRTTTSVGTDGTTTVMTEYPLATRTSDPKSTSGAQRVSSNQILPRSSFGSISEYIFDLSMATGVLIISGVTMLLI</sequence>
<protein>
    <submittedName>
        <fullName evidence="3">Uncharacterized protein</fullName>
    </submittedName>
</protein>
<feature type="chain" id="PRO_5040400623" evidence="2">
    <location>
        <begin position="24"/>
        <end position="314"/>
    </location>
</feature>
<evidence type="ECO:0000256" key="1">
    <source>
        <dbReference type="SAM" id="MobiDB-lite"/>
    </source>
</evidence>
<evidence type="ECO:0000313" key="3">
    <source>
        <dbReference type="EMBL" id="KAG0013462.1"/>
    </source>
</evidence>
<dbReference type="AlphaFoldDB" id="A0A9P6MU50"/>
<accession>A0A9P6MU50</accession>